<dbReference type="Gene3D" id="3.10.20.280">
    <property type="entry name" value="RnfH-like"/>
    <property type="match status" value="1"/>
</dbReference>
<protein>
    <recommendedName>
        <fullName evidence="2">UPF0125 protein BHC54_09500</fullName>
    </recommendedName>
</protein>
<dbReference type="SUPFAM" id="SSF54285">
    <property type="entry name" value="MoaD/ThiS"/>
    <property type="match status" value="1"/>
</dbReference>
<reference evidence="3" key="1">
    <citation type="journal article" date="2017" name="MBio">
        <title>Type VI secretion-mediated competition in the bee gut microbiome.</title>
        <authorList>
            <person name="Steele M.I."/>
            <person name="Kwong W.K."/>
            <person name="Powell J.E."/>
            <person name="Whiteley M."/>
            <person name="Moran N.A."/>
        </authorList>
    </citation>
    <scope>NUCLEOTIDE SEQUENCE [LARGE SCALE GENOMIC DNA]</scope>
    <source>
        <strain evidence="3">WkB273</strain>
    </source>
</reference>
<dbReference type="AlphaFoldDB" id="A0A2N9X6V0"/>
<dbReference type="InterPro" id="IPR005346">
    <property type="entry name" value="RnfH"/>
</dbReference>
<evidence type="ECO:0000256" key="1">
    <source>
        <dbReference type="ARBA" id="ARBA00010645"/>
    </source>
</evidence>
<accession>A0A2N9X6V0</accession>
<dbReference type="OrthoDB" id="9796575at2"/>
<dbReference type="Pfam" id="PF03658">
    <property type="entry name" value="Ub-RnfH"/>
    <property type="match status" value="1"/>
</dbReference>
<keyword evidence="4" id="KW-1185">Reference proteome</keyword>
<comment type="caution">
    <text evidence="3">The sequence shown here is derived from an EMBL/GenBank/DDBJ whole genome shotgun (WGS) entry which is preliminary data.</text>
</comment>
<dbReference type="NCBIfam" id="NF002490">
    <property type="entry name" value="PRK01777.1"/>
    <property type="match status" value="1"/>
</dbReference>
<proteinExistence type="inferred from homology"/>
<name>A0A2N9X6V0_9NEIS</name>
<dbReference type="PANTHER" id="PTHR37483">
    <property type="entry name" value="UPF0125 PROTEIN RATB"/>
    <property type="match status" value="1"/>
</dbReference>
<dbReference type="Proteomes" id="UP000230202">
    <property type="component" value="Unassembled WGS sequence"/>
</dbReference>
<evidence type="ECO:0000313" key="3">
    <source>
        <dbReference type="EMBL" id="PIT38903.1"/>
    </source>
</evidence>
<evidence type="ECO:0000256" key="2">
    <source>
        <dbReference type="HAMAP-Rule" id="MF_00460"/>
    </source>
</evidence>
<gene>
    <name evidence="3" type="ORF">BHC54_09500</name>
</gene>
<dbReference type="PANTHER" id="PTHR37483:SF1">
    <property type="entry name" value="UPF0125 PROTEIN RATB"/>
    <property type="match status" value="1"/>
</dbReference>
<dbReference type="HAMAP" id="MF_00460">
    <property type="entry name" value="UPF0125_RnfH"/>
    <property type="match status" value="1"/>
</dbReference>
<dbReference type="InterPro" id="IPR037021">
    <property type="entry name" value="RnfH_sf"/>
</dbReference>
<evidence type="ECO:0000313" key="4">
    <source>
        <dbReference type="Proteomes" id="UP000230202"/>
    </source>
</evidence>
<organism evidence="3 4">
    <name type="scientific">Snodgrassella alvi</name>
    <dbReference type="NCBI Taxonomy" id="1196083"/>
    <lineage>
        <taxon>Bacteria</taxon>
        <taxon>Pseudomonadati</taxon>
        <taxon>Pseudomonadota</taxon>
        <taxon>Betaproteobacteria</taxon>
        <taxon>Neisseriales</taxon>
        <taxon>Neisseriaceae</taxon>
        <taxon>Snodgrassella</taxon>
    </lineage>
</organism>
<comment type="similarity">
    <text evidence="1 2">Belongs to the UPF0125 (RnfH) family.</text>
</comment>
<dbReference type="InterPro" id="IPR016155">
    <property type="entry name" value="Mopterin_synth/thiamin_S_b"/>
</dbReference>
<dbReference type="EMBL" id="MEIL01000029">
    <property type="protein sequence ID" value="PIT38903.1"/>
    <property type="molecule type" value="Genomic_DNA"/>
</dbReference>
<sequence length="93" mass="10718">MTDIMVEAVCATSECQHLWQGKVAVGSTARQALLESDLPQQFPQIDFRTAPIGVFGKKIKDDYILCNWDRIEVYQPLLIDPKENRRRKAQQKK</sequence>